<dbReference type="InterPro" id="IPR006214">
    <property type="entry name" value="Bax_inhibitor_1-related"/>
</dbReference>
<dbReference type="Pfam" id="PF01027">
    <property type="entry name" value="Bax1-I"/>
    <property type="match status" value="1"/>
</dbReference>
<dbReference type="AlphaFoldDB" id="A0A379N2H6"/>
<comment type="subcellular location">
    <subcellularLocation>
        <location evidence="1">Membrane</location>
        <topology evidence="1">Multi-pass membrane protein</topology>
    </subcellularLocation>
</comment>
<dbReference type="Proteomes" id="UP000254919">
    <property type="component" value="Unassembled WGS sequence"/>
</dbReference>
<dbReference type="PANTHER" id="PTHR23291:SF50">
    <property type="entry name" value="PROTEIN LIFEGUARD 4"/>
    <property type="match status" value="1"/>
</dbReference>
<dbReference type="RefSeq" id="WP_019461228.1">
    <property type="nucleotide sequence ID" value="NZ_AP031462.1"/>
</dbReference>
<organism evidence="7 8">
    <name type="scientific">Roseomonas mucosa</name>
    <dbReference type="NCBI Taxonomy" id="207340"/>
    <lineage>
        <taxon>Bacteria</taxon>
        <taxon>Pseudomonadati</taxon>
        <taxon>Pseudomonadota</taxon>
        <taxon>Alphaproteobacteria</taxon>
        <taxon>Acetobacterales</taxon>
        <taxon>Roseomonadaceae</taxon>
        <taxon>Roseomonas</taxon>
    </lineage>
</organism>
<feature type="transmembrane region" description="Helical" evidence="6">
    <location>
        <begin position="115"/>
        <end position="134"/>
    </location>
</feature>
<gene>
    <name evidence="7" type="primary">ybhL</name>
    <name evidence="7" type="ORF">NCTC13291_02625</name>
</gene>
<feature type="transmembrane region" description="Helical" evidence="6">
    <location>
        <begin position="44"/>
        <end position="65"/>
    </location>
</feature>
<dbReference type="GO" id="GO:0005886">
    <property type="term" value="C:plasma membrane"/>
    <property type="evidence" value="ECO:0007669"/>
    <property type="project" value="TreeGrafter"/>
</dbReference>
<feature type="transmembrane region" description="Helical" evidence="6">
    <location>
        <begin position="85"/>
        <end position="103"/>
    </location>
</feature>
<dbReference type="GeneID" id="99633668"/>
<protein>
    <submittedName>
        <fullName evidence="7">Inner membrane protein YbhL</fullName>
    </submittedName>
</protein>
<evidence type="ECO:0000313" key="8">
    <source>
        <dbReference type="Proteomes" id="UP000254919"/>
    </source>
</evidence>
<accession>A0A379N2H6</accession>
<evidence type="ECO:0000256" key="5">
    <source>
        <dbReference type="ARBA" id="ARBA00023136"/>
    </source>
</evidence>
<feature type="transmembrane region" description="Helical" evidence="6">
    <location>
        <begin position="171"/>
        <end position="188"/>
    </location>
</feature>
<evidence type="ECO:0000256" key="4">
    <source>
        <dbReference type="ARBA" id="ARBA00022989"/>
    </source>
</evidence>
<evidence type="ECO:0000256" key="3">
    <source>
        <dbReference type="ARBA" id="ARBA00022692"/>
    </source>
</evidence>
<feature type="transmembrane region" description="Helical" evidence="6">
    <location>
        <begin position="194"/>
        <end position="212"/>
    </location>
</feature>
<reference evidence="7 8" key="1">
    <citation type="submission" date="2018-06" db="EMBL/GenBank/DDBJ databases">
        <authorList>
            <consortium name="Pathogen Informatics"/>
            <person name="Doyle S."/>
        </authorList>
    </citation>
    <scope>NUCLEOTIDE SEQUENCE [LARGE SCALE GENOMIC DNA]</scope>
    <source>
        <strain evidence="7 8">NCTC13291</strain>
    </source>
</reference>
<keyword evidence="3 6" id="KW-0812">Transmembrane</keyword>
<evidence type="ECO:0000256" key="6">
    <source>
        <dbReference type="RuleBase" id="RU004379"/>
    </source>
</evidence>
<sequence>MALRPDNRFTTGGSAWTQPLGRASTDAAVLDAGLRAYMLRVYNWMASGLALTGVVAYVIANTALSQAFYTVGRTQSGYLVTQPTLLGWAAILAPLAFVLVLSFGVNRMQKTTVQALFWAFAAAMGASMANLFVIYAGTSIATTFFVTAGMFAAVSLYGYTTNRDLTRMGSFLMMGLIGIIIAGLVNMFVGSTALQFAISVLGVLIFTGLTAYDTQRIKADYIEFAYAEGSDEAAKRSVFDALGLYLNFVNLFQFMLQFMGVRNQSN</sequence>
<dbReference type="EMBL" id="UGVN01000001">
    <property type="protein sequence ID" value="SUE41049.1"/>
    <property type="molecule type" value="Genomic_DNA"/>
</dbReference>
<dbReference type="PANTHER" id="PTHR23291">
    <property type="entry name" value="BAX INHIBITOR-RELATED"/>
    <property type="match status" value="1"/>
</dbReference>
<name>A0A379N2H6_9PROT</name>
<dbReference type="CDD" id="cd10432">
    <property type="entry name" value="BI-1-like_bacterial"/>
    <property type="match status" value="1"/>
</dbReference>
<keyword evidence="4 6" id="KW-1133">Transmembrane helix</keyword>
<evidence type="ECO:0000256" key="1">
    <source>
        <dbReference type="ARBA" id="ARBA00004141"/>
    </source>
</evidence>
<proteinExistence type="inferred from homology"/>
<keyword evidence="5 6" id="KW-0472">Membrane</keyword>
<evidence type="ECO:0000256" key="2">
    <source>
        <dbReference type="ARBA" id="ARBA00010350"/>
    </source>
</evidence>
<feature type="transmembrane region" description="Helical" evidence="6">
    <location>
        <begin position="140"/>
        <end position="159"/>
    </location>
</feature>
<comment type="similarity">
    <text evidence="2 6">Belongs to the BI1 family.</text>
</comment>
<evidence type="ECO:0000313" key="7">
    <source>
        <dbReference type="EMBL" id="SUE41049.1"/>
    </source>
</evidence>